<dbReference type="GO" id="GO:0042773">
    <property type="term" value="P:ATP synthesis coupled electron transport"/>
    <property type="evidence" value="ECO:0007669"/>
    <property type="project" value="TreeGrafter"/>
</dbReference>
<keyword evidence="8" id="KW-0732">Signal</keyword>
<evidence type="ECO:0000256" key="14">
    <source>
        <dbReference type="ARBA" id="ARBA00023288"/>
    </source>
</evidence>
<evidence type="ECO:0000259" key="17">
    <source>
        <dbReference type="PROSITE" id="PS50857"/>
    </source>
</evidence>
<dbReference type="Pfam" id="PF00116">
    <property type="entry name" value="COX2"/>
    <property type="match status" value="1"/>
</dbReference>
<organism evidence="19 20">
    <name type="scientific">Pseudoduganella rivuli</name>
    <dbReference type="NCBI Taxonomy" id="2666085"/>
    <lineage>
        <taxon>Bacteria</taxon>
        <taxon>Pseudomonadati</taxon>
        <taxon>Pseudomonadota</taxon>
        <taxon>Betaproteobacteria</taxon>
        <taxon>Burkholderiales</taxon>
        <taxon>Oxalobacteraceae</taxon>
        <taxon>Telluria group</taxon>
        <taxon>Pseudoduganella</taxon>
    </lineage>
</organism>
<dbReference type="PROSITE" id="PS50999">
    <property type="entry name" value="COX2_TM"/>
    <property type="match status" value="1"/>
</dbReference>
<dbReference type="NCBIfam" id="TIGR01433">
    <property type="entry name" value="CyoA"/>
    <property type="match status" value="1"/>
</dbReference>
<keyword evidence="10 16" id="KW-1133">Transmembrane helix</keyword>
<dbReference type="GO" id="GO:0016682">
    <property type="term" value="F:oxidoreductase activity, acting on diphenols and related substances as donors, oxygen as acceptor"/>
    <property type="evidence" value="ECO:0007669"/>
    <property type="project" value="InterPro"/>
</dbReference>
<dbReference type="Pfam" id="PF06481">
    <property type="entry name" value="COX_ARM"/>
    <property type="match status" value="1"/>
</dbReference>
<evidence type="ECO:0000256" key="7">
    <source>
        <dbReference type="ARBA" id="ARBA00022692"/>
    </source>
</evidence>
<dbReference type="InterPro" id="IPR045187">
    <property type="entry name" value="CcO_II"/>
</dbReference>
<gene>
    <name evidence="19" type="primary">cyoA</name>
    <name evidence="19" type="ORF">GJ700_18255</name>
</gene>
<dbReference type="InterPro" id="IPR011759">
    <property type="entry name" value="Cyt_c_oxidase_su2_TM_dom"/>
</dbReference>
<dbReference type="SUPFAM" id="SSF81464">
    <property type="entry name" value="Cytochrome c oxidase subunit II-like, transmembrane region"/>
    <property type="match status" value="1"/>
</dbReference>
<dbReference type="GO" id="GO:0005886">
    <property type="term" value="C:plasma membrane"/>
    <property type="evidence" value="ECO:0007669"/>
    <property type="project" value="UniProtKB-SubCell"/>
</dbReference>
<dbReference type="InterPro" id="IPR036257">
    <property type="entry name" value="Cyt_c_oxidase_su2_TM_sf"/>
</dbReference>
<comment type="subcellular location">
    <subcellularLocation>
        <location evidence="2">Cell membrane</location>
        <topology evidence="2">Multi-pass membrane protein</topology>
    </subcellularLocation>
    <subcellularLocation>
        <location evidence="1">Periplasm</location>
    </subcellularLocation>
</comment>
<keyword evidence="20" id="KW-1185">Reference proteome</keyword>
<dbReference type="InterPro" id="IPR006333">
    <property type="entry name" value="Cyt_o_ubiquinol_oxidase_su2"/>
</dbReference>
<dbReference type="AlphaFoldDB" id="A0A7X2IQE6"/>
<keyword evidence="12 15" id="KW-0472">Membrane</keyword>
<keyword evidence="4 15" id="KW-0813">Transport</keyword>
<feature type="domain" description="Cytochrome oxidase subunit II transmembrane region profile" evidence="18">
    <location>
        <begin position="17"/>
        <end position="114"/>
    </location>
</feature>
<dbReference type="PANTHER" id="PTHR22888">
    <property type="entry name" value="CYTOCHROME C OXIDASE, SUBUNIT II"/>
    <property type="match status" value="1"/>
</dbReference>
<evidence type="ECO:0000256" key="15">
    <source>
        <dbReference type="PIRNR" id="PIRNR000292"/>
    </source>
</evidence>
<keyword evidence="7 16" id="KW-0812">Transmembrane</keyword>
<dbReference type="GO" id="GO:0042597">
    <property type="term" value="C:periplasmic space"/>
    <property type="evidence" value="ECO:0007669"/>
    <property type="project" value="UniProtKB-SubCell"/>
</dbReference>
<feature type="domain" description="Cytochrome oxidase subunit II copper A binding" evidence="17">
    <location>
        <begin position="129"/>
        <end position="241"/>
    </location>
</feature>
<evidence type="ECO:0000256" key="13">
    <source>
        <dbReference type="ARBA" id="ARBA00023139"/>
    </source>
</evidence>
<dbReference type="Gene3D" id="1.10.287.90">
    <property type="match status" value="1"/>
</dbReference>
<dbReference type="GO" id="GO:0009486">
    <property type="term" value="F:cytochrome bo3 ubiquinol oxidase activity"/>
    <property type="evidence" value="ECO:0007669"/>
    <property type="project" value="InterPro"/>
</dbReference>
<feature type="transmembrane region" description="Helical" evidence="16">
    <location>
        <begin position="39"/>
        <end position="63"/>
    </location>
</feature>
<reference evidence="19 20" key="1">
    <citation type="submission" date="2019-11" db="EMBL/GenBank/DDBJ databases">
        <title>Novel species isolated from a subtropical stream in China.</title>
        <authorList>
            <person name="Lu H."/>
        </authorList>
    </citation>
    <scope>NUCLEOTIDE SEQUENCE [LARGE SCALE GENOMIC DNA]</scope>
    <source>
        <strain evidence="19 20">FT92W</strain>
    </source>
</reference>
<evidence type="ECO:0000256" key="10">
    <source>
        <dbReference type="ARBA" id="ARBA00022989"/>
    </source>
</evidence>
<evidence type="ECO:0000256" key="11">
    <source>
        <dbReference type="ARBA" id="ARBA00023002"/>
    </source>
</evidence>
<proteinExistence type="inferred from homology"/>
<evidence type="ECO:0000256" key="12">
    <source>
        <dbReference type="ARBA" id="ARBA00023136"/>
    </source>
</evidence>
<keyword evidence="13" id="KW-0564">Palmitate</keyword>
<evidence type="ECO:0000256" key="6">
    <source>
        <dbReference type="ARBA" id="ARBA00022660"/>
    </source>
</evidence>
<evidence type="ECO:0000256" key="8">
    <source>
        <dbReference type="ARBA" id="ARBA00022729"/>
    </source>
</evidence>
<keyword evidence="5 15" id="KW-1003">Cell membrane</keyword>
<dbReference type="InterPro" id="IPR034227">
    <property type="entry name" value="CuRO_UO_II"/>
</dbReference>
<dbReference type="InterPro" id="IPR002429">
    <property type="entry name" value="CcO_II-like_C"/>
</dbReference>
<accession>A0A7X2IQE6</accession>
<dbReference type="SUPFAM" id="SSF49503">
    <property type="entry name" value="Cupredoxins"/>
    <property type="match status" value="1"/>
</dbReference>
<dbReference type="PANTHER" id="PTHR22888:SF18">
    <property type="entry name" value="CYTOCHROME BO(3) UBIQUINOL OXIDASE SUBUNIT 2"/>
    <property type="match status" value="1"/>
</dbReference>
<feature type="transmembrane region" description="Helical" evidence="16">
    <location>
        <begin position="84"/>
        <end position="105"/>
    </location>
</feature>
<evidence type="ECO:0000256" key="5">
    <source>
        <dbReference type="ARBA" id="ARBA00022475"/>
    </source>
</evidence>
<dbReference type="PROSITE" id="PS51257">
    <property type="entry name" value="PROKAR_LIPOPROTEIN"/>
    <property type="match status" value="1"/>
</dbReference>
<dbReference type="Proteomes" id="UP000446768">
    <property type="component" value="Unassembled WGS sequence"/>
</dbReference>
<name>A0A7X2IQE6_9BURK</name>
<comment type="similarity">
    <text evidence="3 15">Belongs to the cytochrome c oxidase subunit 2 family.</text>
</comment>
<evidence type="ECO:0000256" key="4">
    <source>
        <dbReference type="ARBA" id="ARBA00022448"/>
    </source>
</evidence>
<dbReference type="CDD" id="cd04212">
    <property type="entry name" value="CuRO_UO_II"/>
    <property type="match status" value="1"/>
</dbReference>
<evidence type="ECO:0000256" key="2">
    <source>
        <dbReference type="ARBA" id="ARBA00004651"/>
    </source>
</evidence>
<evidence type="ECO:0000256" key="1">
    <source>
        <dbReference type="ARBA" id="ARBA00004418"/>
    </source>
</evidence>
<protein>
    <recommendedName>
        <fullName evidence="15">Ubiquinol oxidase subunit 2</fullName>
    </recommendedName>
</protein>
<evidence type="ECO:0000256" key="16">
    <source>
        <dbReference type="SAM" id="Phobius"/>
    </source>
</evidence>
<dbReference type="GO" id="GO:0004129">
    <property type="term" value="F:cytochrome-c oxidase activity"/>
    <property type="evidence" value="ECO:0007669"/>
    <property type="project" value="UniProtKB-UniRule"/>
</dbReference>
<keyword evidence="14" id="KW-0449">Lipoprotein</keyword>
<dbReference type="RefSeq" id="WP_154376451.1">
    <property type="nucleotide sequence ID" value="NZ_WKJJ01000011.1"/>
</dbReference>
<keyword evidence="11 15" id="KW-0560">Oxidoreductase</keyword>
<evidence type="ECO:0000313" key="20">
    <source>
        <dbReference type="Proteomes" id="UP000446768"/>
    </source>
</evidence>
<evidence type="ECO:0000259" key="18">
    <source>
        <dbReference type="PROSITE" id="PS50999"/>
    </source>
</evidence>
<evidence type="ECO:0000313" key="19">
    <source>
        <dbReference type="EMBL" id="MRV73658.1"/>
    </source>
</evidence>
<dbReference type="InterPro" id="IPR010514">
    <property type="entry name" value="COX_ARM"/>
</dbReference>
<dbReference type="GO" id="GO:0005507">
    <property type="term" value="F:copper ion binding"/>
    <property type="evidence" value="ECO:0007669"/>
    <property type="project" value="InterPro"/>
</dbReference>
<keyword evidence="9 15" id="KW-0249">Electron transport</keyword>
<dbReference type="PIRSF" id="PIRSF000292">
    <property type="entry name" value="Ubi_od_II"/>
    <property type="match status" value="1"/>
</dbReference>
<evidence type="ECO:0000256" key="9">
    <source>
        <dbReference type="ARBA" id="ARBA00022982"/>
    </source>
</evidence>
<evidence type="ECO:0000256" key="3">
    <source>
        <dbReference type="ARBA" id="ARBA00007866"/>
    </source>
</evidence>
<dbReference type="PROSITE" id="PS50857">
    <property type="entry name" value="COX2_CUA"/>
    <property type="match status" value="1"/>
</dbReference>
<comment type="caution">
    <text evidence="19">The sequence shown here is derived from an EMBL/GenBank/DDBJ whole genome shotgun (WGS) entry which is preliminary data.</text>
</comment>
<sequence>MNPTLIRRGLALSSVLWLAGCNTVVMKPSGDIAAQQANLVVVSTLLMMLIIVPVIALTLFFAWRYRASNTSAKYEPDWDHSTKLELVIWGAPLLIIIVLGLLTWISTHKLDPYRPLDRIDETRAIAPGVKPLEVQVVALDWKWLFIYPDLGIATVNELATPVDMPVRYKITASTVMNAFYIPAKAGMIYAMPGMQTELNAVINKAGVYDGFSANYSGAGFSGMRFKYHGLSQADFDAWVAKVKAAGNTLDRTGYQALEKPSEKEPVRYFAGVTDGLYDAILNRCVGDGQTCINKMVADDIVRARTAAELCFTPQNKAQPKLSMKNE</sequence>
<dbReference type="InterPro" id="IPR008972">
    <property type="entry name" value="Cupredoxin"/>
</dbReference>
<keyword evidence="6 15" id="KW-0679">Respiratory chain</keyword>
<dbReference type="Gene3D" id="2.60.40.420">
    <property type="entry name" value="Cupredoxins - blue copper proteins"/>
    <property type="match status" value="1"/>
</dbReference>
<dbReference type="EMBL" id="WKJJ01000011">
    <property type="protein sequence ID" value="MRV73658.1"/>
    <property type="molecule type" value="Genomic_DNA"/>
</dbReference>